<dbReference type="PATRIC" id="fig|423471.3.peg.2104"/>
<evidence type="ECO:0000313" key="2">
    <source>
        <dbReference type="Proteomes" id="UP000003477"/>
    </source>
</evidence>
<comment type="caution">
    <text evidence="1">The sequence shown here is derived from an EMBL/GenBank/DDBJ whole genome shotgun (WGS) entry which is preliminary data.</text>
</comment>
<organism evidence="1 2">
    <name type="scientific">Crocosphaera watsonii WH 0003</name>
    <dbReference type="NCBI Taxonomy" id="423471"/>
    <lineage>
        <taxon>Bacteria</taxon>
        <taxon>Bacillati</taxon>
        <taxon>Cyanobacteriota</taxon>
        <taxon>Cyanophyceae</taxon>
        <taxon>Oscillatoriophycideae</taxon>
        <taxon>Chroococcales</taxon>
        <taxon>Aphanothecaceae</taxon>
        <taxon>Crocosphaera</taxon>
    </lineage>
</organism>
<dbReference type="EMBL" id="AESD01000340">
    <property type="protein sequence ID" value="EHJ13076.1"/>
    <property type="molecule type" value="Genomic_DNA"/>
</dbReference>
<gene>
    <name evidence="1" type="ORF">CWATWH0003_2241</name>
</gene>
<accession>G5J418</accession>
<protein>
    <submittedName>
        <fullName evidence="1">Uncharacterized protein</fullName>
    </submittedName>
</protein>
<proteinExistence type="predicted"/>
<dbReference type="Proteomes" id="UP000003477">
    <property type="component" value="Unassembled WGS sequence"/>
</dbReference>
<reference evidence="1 2" key="1">
    <citation type="journal article" date="2011" name="Front. Microbiol.">
        <title>Two Strains of Crocosphaera watsonii with Highly Conserved Genomes are Distinguished by Strain-Specific Features.</title>
        <authorList>
            <person name="Bench S.R."/>
            <person name="Ilikchyan I.N."/>
            <person name="Tripp H.J."/>
            <person name="Zehr J.P."/>
        </authorList>
    </citation>
    <scope>NUCLEOTIDE SEQUENCE [LARGE SCALE GENOMIC DNA]</scope>
    <source>
        <strain evidence="1 2">WH 0003</strain>
    </source>
</reference>
<dbReference type="AlphaFoldDB" id="G5J418"/>
<evidence type="ECO:0000313" key="1">
    <source>
        <dbReference type="EMBL" id="EHJ13076.1"/>
    </source>
</evidence>
<name>G5J418_CROWT</name>
<sequence length="42" mass="4660">MLKGLNQLNYLPQTYIIISSSNHILIEEINIINLANHGAIGL</sequence>